<dbReference type="Proteomes" id="UP000537326">
    <property type="component" value="Unassembled WGS sequence"/>
</dbReference>
<accession>A0A7Z0C1T3</accession>
<dbReference type="AlphaFoldDB" id="A0A7Z0C1T3"/>
<evidence type="ECO:0000313" key="2">
    <source>
        <dbReference type="Proteomes" id="UP000537326"/>
    </source>
</evidence>
<gene>
    <name evidence="1" type="ORF">BKA05_000072</name>
</gene>
<proteinExistence type="predicted"/>
<name>A0A7Z0C1T3_9ACTN</name>
<reference evidence="1 2" key="1">
    <citation type="submission" date="2020-07" db="EMBL/GenBank/DDBJ databases">
        <title>Sequencing the genomes of 1000 actinobacteria strains.</title>
        <authorList>
            <person name="Klenk H.-P."/>
        </authorList>
    </citation>
    <scope>NUCLEOTIDE SEQUENCE [LARGE SCALE GENOMIC DNA]</scope>
    <source>
        <strain evidence="1 2">DSM 18248</strain>
    </source>
</reference>
<comment type="caution">
    <text evidence="1">The sequence shown here is derived from an EMBL/GenBank/DDBJ whole genome shotgun (WGS) entry which is preliminary data.</text>
</comment>
<organism evidence="1 2">
    <name type="scientific">Nocardioides marinus</name>
    <dbReference type="NCBI Taxonomy" id="374514"/>
    <lineage>
        <taxon>Bacteria</taxon>
        <taxon>Bacillati</taxon>
        <taxon>Actinomycetota</taxon>
        <taxon>Actinomycetes</taxon>
        <taxon>Propionibacteriales</taxon>
        <taxon>Nocardioidaceae</taxon>
        <taxon>Nocardioides</taxon>
    </lineage>
</organism>
<dbReference type="EMBL" id="JACBZI010000001">
    <property type="protein sequence ID" value="NYI08557.1"/>
    <property type="molecule type" value="Genomic_DNA"/>
</dbReference>
<protein>
    <submittedName>
        <fullName evidence="1">Uncharacterized protein</fullName>
    </submittedName>
</protein>
<evidence type="ECO:0000313" key="1">
    <source>
        <dbReference type="EMBL" id="NYI08557.1"/>
    </source>
</evidence>
<dbReference type="RefSeq" id="WP_179529654.1">
    <property type="nucleotide sequence ID" value="NZ_BAAAPP010000002.1"/>
</dbReference>
<keyword evidence="2" id="KW-1185">Reference proteome</keyword>
<sequence length="46" mass="5133">MQQSRAWGPPQLVALARRVVNDVTITAAHEADLHRYIDAYDRGGGR</sequence>